<dbReference type="Proteomes" id="UP001500908">
    <property type="component" value="Unassembled WGS sequence"/>
</dbReference>
<dbReference type="RefSeq" id="WP_344972639.1">
    <property type="nucleotide sequence ID" value="NZ_BAABDD010000015.1"/>
</dbReference>
<feature type="region of interest" description="Disordered" evidence="2">
    <location>
        <begin position="1"/>
        <end position="49"/>
    </location>
</feature>
<dbReference type="PANTHER" id="PTHR33392:SF6">
    <property type="entry name" value="POLYISOPRENYL-TEICHOIC ACID--PEPTIDOGLYCAN TEICHOIC ACID TRANSFERASE TAGU"/>
    <property type="match status" value="1"/>
</dbReference>
<sequence length="514" mass="54418">MHHGADDGAEGPATSVPEFQRMRSSPVPPSGSTSRPRTPGSYSLRLPSRRARRRHASVVLAGMMSIVVLLASGTAWALTSWVSGQMRRYDVFAGLTEEGRPSAGPRGTLNVLLIGSDSRDGLSSAQRSELGVGHVGGGRSDTMMLVHLNESHDHLTVVGIPRDSWVPVAGHGLDKINAAYAYGGPQLAVRTVENTTGVRIDHYIEIDFGGFVDVINALGGIEVCLEQPIHDEKAKLNMARGTHSVDGATALAFARTRKSAGGDLDRIDRQHQVMSALLDKALSSDTLRTPEKFTDFLDTALGSITVDKGLTTSTISQLGNQLRAIDLNDVTFTQVPVAQVDYWTPRGDVAIKWDEPAAARMFDRIANDEPVGAQPKDDVDAAKTAEPLERGDIAVRVFNGVGTPGLAGRVSGELAAAGFTIAAQARNWSTHDVSQTVIRHAPEQAKAARMVSAAVPGARLEVDASLNERIQVVLGADFSRVVAPQPSSELDSAPSAAAGGGTVQTSTARQKVCP</sequence>
<evidence type="ECO:0000313" key="7">
    <source>
        <dbReference type="Proteomes" id="UP001500908"/>
    </source>
</evidence>
<accession>A0ABP7FX51</accession>
<dbReference type="InterPro" id="IPR004474">
    <property type="entry name" value="LytR_CpsA_psr"/>
</dbReference>
<organism evidence="6 7">
    <name type="scientific">Salinactinospora qingdaonensis</name>
    <dbReference type="NCBI Taxonomy" id="702744"/>
    <lineage>
        <taxon>Bacteria</taxon>
        <taxon>Bacillati</taxon>
        <taxon>Actinomycetota</taxon>
        <taxon>Actinomycetes</taxon>
        <taxon>Streptosporangiales</taxon>
        <taxon>Nocardiopsidaceae</taxon>
        <taxon>Salinactinospora</taxon>
    </lineage>
</organism>
<reference evidence="7" key="1">
    <citation type="journal article" date="2019" name="Int. J. Syst. Evol. Microbiol.">
        <title>The Global Catalogue of Microorganisms (GCM) 10K type strain sequencing project: providing services to taxonomists for standard genome sequencing and annotation.</title>
        <authorList>
            <consortium name="The Broad Institute Genomics Platform"/>
            <consortium name="The Broad Institute Genome Sequencing Center for Infectious Disease"/>
            <person name="Wu L."/>
            <person name="Ma J."/>
        </authorList>
    </citation>
    <scope>NUCLEOTIDE SEQUENCE [LARGE SCALE GENOMIC DNA]</scope>
    <source>
        <strain evidence="7">JCM 17137</strain>
    </source>
</reference>
<feature type="transmembrane region" description="Helical" evidence="3">
    <location>
        <begin position="58"/>
        <end position="78"/>
    </location>
</feature>
<evidence type="ECO:0000256" key="3">
    <source>
        <dbReference type="SAM" id="Phobius"/>
    </source>
</evidence>
<evidence type="ECO:0000313" key="6">
    <source>
        <dbReference type="EMBL" id="GAA3750623.1"/>
    </source>
</evidence>
<gene>
    <name evidence="6" type="ORF">GCM10022402_32230</name>
</gene>
<keyword evidence="3" id="KW-1133">Transmembrane helix</keyword>
<protein>
    <submittedName>
        <fullName evidence="6">LCP family protein</fullName>
    </submittedName>
</protein>
<dbReference type="Gene3D" id="3.30.70.2390">
    <property type="match status" value="1"/>
</dbReference>
<dbReference type="EMBL" id="BAABDD010000015">
    <property type="protein sequence ID" value="GAA3750623.1"/>
    <property type="molecule type" value="Genomic_DNA"/>
</dbReference>
<dbReference type="PANTHER" id="PTHR33392">
    <property type="entry name" value="POLYISOPRENYL-TEICHOIC ACID--PEPTIDOGLYCAN TEICHOIC ACID TRANSFERASE TAGU"/>
    <property type="match status" value="1"/>
</dbReference>
<feature type="compositionally biased region" description="Polar residues" evidence="2">
    <location>
        <begin position="503"/>
        <end position="514"/>
    </location>
</feature>
<feature type="region of interest" description="Disordered" evidence="2">
    <location>
        <begin position="485"/>
        <end position="514"/>
    </location>
</feature>
<comment type="caution">
    <text evidence="6">The sequence shown here is derived from an EMBL/GenBank/DDBJ whole genome shotgun (WGS) entry which is preliminary data.</text>
</comment>
<dbReference type="InterPro" id="IPR027381">
    <property type="entry name" value="LytR/CpsA/Psr_C"/>
</dbReference>
<keyword evidence="7" id="KW-1185">Reference proteome</keyword>
<dbReference type="Pfam" id="PF13399">
    <property type="entry name" value="LytR_C"/>
    <property type="match status" value="1"/>
</dbReference>
<evidence type="ECO:0000259" key="4">
    <source>
        <dbReference type="Pfam" id="PF03816"/>
    </source>
</evidence>
<proteinExistence type="inferred from homology"/>
<evidence type="ECO:0000256" key="2">
    <source>
        <dbReference type="SAM" id="MobiDB-lite"/>
    </source>
</evidence>
<comment type="similarity">
    <text evidence="1">Belongs to the LytR/CpsA/Psr (LCP) family.</text>
</comment>
<evidence type="ECO:0000259" key="5">
    <source>
        <dbReference type="Pfam" id="PF13399"/>
    </source>
</evidence>
<dbReference type="InterPro" id="IPR050922">
    <property type="entry name" value="LytR/CpsA/Psr_CW_biosynth"/>
</dbReference>
<keyword evidence="3" id="KW-0812">Transmembrane</keyword>
<dbReference type="Pfam" id="PF03816">
    <property type="entry name" value="LytR_cpsA_psr"/>
    <property type="match status" value="1"/>
</dbReference>
<evidence type="ECO:0000256" key="1">
    <source>
        <dbReference type="ARBA" id="ARBA00006068"/>
    </source>
</evidence>
<feature type="compositionally biased region" description="Low complexity" evidence="2">
    <location>
        <begin position="30"/>
        <end position="46"/>
    </location>
</feature>
<feature type="domain" description="LytR/CpsA/Psr regulator C-terminal" evidence="5">
    <location>
        <begin position="392"/>
        <end position="478"/>
    </location>
</feature>
<dbReference type="NCBIfam" id="TIGR00350">
    <property type="entry name" value="lytR_cpsA_psr"/>
    <property type="match status" value="1"/>
</dbReference>
<dbReference type="Gene3D" id="3.40.630.190">
    <property type="entry name" value="LCP protein"/>
    <property type="match status" value="1"/>
</dbReference>
<keyword evidence="3" id="KW-0472">Membrane</keyword>
<feature type="domain" description="Cell envelope-related transcriptional attenuator" evidence="4">
    <location>
        <begin position="139"/>
        <end position="281"/>
    </location>
</feature>
<name>A0ABP7FX51_9ACTN</name>